<evidence type="ECO:0000256" key="2">
    <source>
        <dbReference type="ARBA" id="ARBA00023002"/>
    </source>
</evidence>
<dbReference type="InterPro" id="IPR043143">
    <property type="entry name" value="Mal/L-sulf/L-lact_DH-like_NADP"/>
</dbReference>
<keyword evidence="2" id="KW-0560">Oxidoreductase</keyword>
<dbReference type="Gene3D" id="1.10.1530.10">
    <property type="match status" value="1"/>
</dbReference>
<proteinExistence type="inferred from homology"/>
<sequence>MSFYNSKDLEHFCQNVLVKLGVPSEHAYIVTDSLITANLEGVDSHGISRLAIYGKRLKDKRINPKPNIKIDKKGTSVLLVNGDNGLGQVASFYAIQRGIELVKKTGVCAIGIRQSNHFGTASYYMQYACKHQVAAIGFTNSPPGIAPWGGKKPFFGTNPIAFGFPTKDGASVIIDLSTSVVARGKIILAAKQNECIPNGWAINEDGIETNDPKEALNGAVLPFGGAKGSALALAVEILTGVLSGATYGPYVNNIYSDDSNNPANVGHFFVLLDVAKFMPVDDFSHHLQELLNDMKNIPTISGVSEIRYPGERRKRERDKRLKIGIPLSEEVVKELKLLGQSLNLAFPKKRVKGKGQGKGSREPEP</sequence>
<dbReference type="PANTHER" id="PTHR11091:SF0">
    <property type="entry name" value="MALATE DEHYDROGENASE"/>
    <property type="match status" value="1"/>
</dbReference>
<dbReference type="RefSeq" id="WP_275416792.1">
    <property type="nucleotide sequence ID" value="NZ_CP106878.1"/>
</dbReference>
<organism evidence="3 4">
    <name type="scientific">Fervidibacillus albus</name>
    <dbReference type="NCBI Taxonomy" id="2980026"/>
    <lineage>
        <taxon>Bacteria</taxon>
        <taxon>Bacillati</taxon>
        <taxon>Bacillota</taxon>
        <taxon>Bacilli</taxon>
        <taxon>Bacillales</taxon>
        <taxon>Bacillaceae</taxon>
        <taxon>Fervidibacillus</taxon>
    </lineage>
</organism>
<dbReference type="PANTHER" id="PTHR11091">
    <property type="entry name" value="OXIDOREDUCTASE-RELATED"/>
    <property type="match status" value="1"/>
</dbReference>
<evidence type="ECO:0000313" key="4">
    <source>
        <dbReference type="Proteomes" id="UP001164718"/>
    </source>
</evidence>
<dbReference type="KEGG" id="faf:OE104_10425"/>
<evidence type="ECO:0000313" key="3">
    <source>
        <dbReference type="EMBL" id="WAA09008.1"/>
    </source>
</evidence>
<comment type="similarity">
    <text evidence="1">Belongs to the LDH2/MDH2 oxidoreductase family.</text>
</comment>
<dbReference type="Pfam" id="PF02615">
    <property type="entry name" value="Ldh_2"/>
    <property type="match status" value="1"/>
</dbReference>
<reference evidence="3" key="1">
    <citation type="submission" date="2022-09" db="EMBL/GenBank/DDBJ databases">
        <title>Complete Genomes of Fervidibacillus albus and Fervidibacillus halotolerans isolated from tidal flat sediments.</title>
        <authorList>
            <person name="Kwon K.K."/>
            <person name="Yang S.-H."/>
            <person name="Park M.J."/>
            <person name="Oh H.-M."/>
        </authorList>
    </citation>
    <scope>NUCLEOTIDE SEQUENCE</scope>
    <source>
        <strain evidence="3">MEBiC13591</strain>
    </source>
</reference>
<gene>
    <name evidence="3" type="ORF">OE104_10425</name>
</gene>
<keyword evidence="4" id="KW-1185">Reference proteome</keyword>
<dbReference type="GO" id="GO:0016491">
    <property type="term" value="F:oxidoreductase activity"/>
    <property type="evidence" value="ECO:0007669"/>
    <property type="project" value="UniProtKB-KW"/>
</dbReference>
<dbReference type="EMBL" id="CP106878">
    <property type="protein sequence ID" value="WAA09008.1"/>
    <property type="molecule type" value="Genomic_DNA"/>
</dbReference>
<dbReference type="InterPro" id="IPR003767">
    <property type="entry name" value="Malate/L-lactate_DH-like"/>
</dbReference>
<dbReference type="Gene3D" id="3.30.1370.60">
    <property type="entry name" value="Hypothetical oxidoreductase yiak, domain 2"/>
    <property type="match status" value="1"/>
</dbReference>
<dbReference type="AlphaFoldDB" id="A0A9E8LSX6"/>
<dbReference type="InterPro" id="IPR043144">
    <property type="entry name" value="Mal/L-sulf/L-lact_DH-like_ah"/>
</dbReference>
<dbReference type="Proteomes" id="UP001164718">
    <property type="component" value="Chromosome"/>
</dbReference>
<dbReference type="InterPro" id="IPR036111">
    <property type="entry name" value="Mal/L-sulfo/L-lacto_DH-like_sf"/>
</dbReference>
<dbReference type="SUPFAM" id="SSF89733">
    <property type="entry name" value="L-sulfolactate dehydrogenase-like"/>
    <property type="match status" value="1"/>
</dbReference>
<name>A0A9E8LSX6_9BACI</name>
<protein>
    <submittedName>
        <fullName evidence="3">Ldh family oxidoreductase</fullName>
    </submittedName>
</protein>
<accession>A0A9E8LSX6</accession>
<evidence type="ECO:0000256" key="1">
    <source>
        <dbReference type="ARBA" id="ARBA00006056"/>
    </source>
</evidence>